<name>A0A9P5TZK9_9AGAR</name>
<reference evidence="1" key="1">
    <citation type="submission" date="2020-11" db="EMBL/GenBank/DDBJ databases">
        <authorList>
            <consortium name="DOE Joint Genome Institute"/>
            <person name="Ahrendt S."/>
            <person name="Riley R."/>
            <person name="Andreopoulos W."/>
            <person name="Labutti K."/>
            <person name="Pangilinan J."/>
            <person name="Ruiz-Duenas F.J."/>
            <person name="Barrasa J.M."/>
            <person name="Sanchez-Garcia M."/>
            <person name="Camarero S."/>
            <person name="Miyauchi S."/>
            <person name="Serrano A."/>
            <person name="Linde D."/>
            <person name="Babiker R."/>
            <person name="Drula E."/>
            <person name="Ayuso-Fernandez I."/>
            <person name="Pacheco R."/>
            <person name="Padilla G."/>
            <person name="Ferreira P."/>
            <person name="Barriuso J."/>
            <person name="Kellner H."/>
            <person name="Castanera R."/>
            <person name="Alfaro M."/>
            <person name="Ramirez L."/>
            <person name="Pisabarro A.G."/>
            <person name="Kuo A."/>
            <person name="Tritt A."/>
            <person name="Lipzen A."/>
            <person name="He G."/>
            <person name="Yan M."/>
            <person name="Ng V."/>
            <person name="Cullen D."/>
            <person name="Martin F."/>
            <person name="Rosso M.-N."/>
            <person name="Henrissat B."/>
            <person name="Hibbett D."/>
            <person name="Martinez A.T."/>
            <person name="Grigoriev I.V."/>
        </authorList>
    </citation>
    <scope>NUCLEOTIDE SEQUENCE</scope>
    <source>
        <strain evidence="1">AH 40177</strain>
    </source>
</reference>
<organism evidence="1 2">
    <name type="scientific">Rhodocollybia butyracea</name>
    <dbReference type="NCBI Taxonomy" id="206335"/>
    <lineage>
        <taxon>Eukaryota</taxon>
        <taxon>Fungi</taxon>
        <taxon>Dikarya</taxon>
        <taxon>Basidiomycota</taxon>
        <taxon>Agaricomycotina</taxon>
        <taxon>Agaricomycetes</taxon>
        <taxon>Agaricomycetidae</taxon>
        <taxon>Agaricales</taxon>
        <taxon>Marasmiineae</taxon>
        <taxon>Omphalotaceae</taxon>
        <taxon>Rhodocollybia</taxon>
    </lineage>
</organism>
<accession>A0A9P5TZK9</accession>
<dbReference type="EMBL" id="JADNRY010000220">
    <property type="protein sequence ID" value="KAF9060946.1"/>
    <property type="molecule type" value="Genomic_DNA"/>
</dbReference>
<dbReference type="Proteomes" id="UP000772434">
    <property type="component" value="Unassembled WGS sequence"/>
</dbReference>
<dbReference type="AlphaFoldDB" id="A0A9P5TZK9"/>
<comment type="caution">
    <text evidence="1">The sequence shown here is derived from an EMBL/GenBank/DDBJ whole genome shotgun (WGS) entry which is preliminary data.</text>
</comment>
<evidence type="ECO:0000313" key="1">
    <source>
        <dbReference type="EMBL" id="KAF9060946.1"/>
    </source>
</evidence>
<dbReference type="OrthoDB" id="3065173at2759"/>
<keyword evidence="2" id="KW-1185">Reference proteome</keyword>
<sequence>MDSSDFSNTHDLSSLYSLEPSQIDPAQYPVILEALRRNYKRLLKYTHTKAAWNNSDLTVIGIWPNPRKGKKPRHLPLLDSVPFGFARAGSPEWIYHSIRCLLGVVATPKVGSPAVELDEDLVPVSDRDHVVLFMHMGGSVPYPKPNTWNASAHSERLSDITKASMKGSCQFHCQLSGSYAFDRENGNESTQVVPAATATSVFKEFVKIVYQLDPSFPADLTLDDCGNILYTIVTIHHAIEGGAVGIYVPDIVRPSSSRPGYWNLTASTVEVHVRPMTACESPHNSPLRELISEVHHSRVVKDEEEGAGHSCHDDEESRFRHWFTKKKPWTSTDSIYPHPILLQPYYGALLHETSRNCDGGKARVRNAV</sequence>
<evidence type="ECO:0000313" key="2">
    <source>
        <dbReference type="Proteomes" id="UP000772434"/>
    </source>
</evidence>
<protein>
    <submittedName>
        <fullName evidence="1">Uncharacterized protein</fullName>
    </submittedName>
</protein>
<gene>
    <name evidence="1" type="ORF">BDP27DRAFT_1429474</name>
</gene>
<proteinExistence type="predicted"/>